<protein>
    <submittedName>
        <fullName evidence="1">Uncharacterized protein</fullName>
    </submittedName>
</protein>
<dbReference type="STRING" id="1121899.GCA_000430025_02480"/>
<comment type="caution">
    <text evidence="1">The sequence shown here is derived from an EMBL/GenBank/DDBJ whole genome shotgun (WGS) entry which is preliminary data.</text>
</comment>
<organism evidence="1 2">
    <name type="scientific">Flavobacterium suncheonense GH29-5 = DSM 17707</name>
    <dbReference type="NCBI Taxonomy" id="1121899"/>
    <lineage>
        <taxon>Bacteria</taxon>
        <taxon>Pseudomonadati</taxon>
        <taxon>Bacteroidota</taxon>
        <taxon>Flavobacteriia</taxon>
        <taxon>Flavobacteriales</taxon>
        <taxon>Flavobacteriaceae</taxon>
        <taxon>Flavobacterium</taxon>
    </lineage>
</organism>
<proteinExistence type="predicted"/>
<evidence type="ECO:0000313" key="1">
    <source>
        <dbReference type="EMBL" id="KGO88306.1"/>
    </source>
</evidence>
<evidence type="ECO:0000313" key="2">
    <source>
        <dbReference type="Proteomes" id="UP000030121"/>
    </source>
</evidence>
<keyword evidence="2" id="KW-1185">Reference proteome</keyword>
<sequence length="263" mass="30357">MKFLTTLFFLFAVFDGFGQSKSVKVQLLSTKKITADTYVGKDTFGNHYTIKDQAFRKETATSEVNYKNIALGNIESIDLQNPLQIVLFYKRMNAVVLLDNQLNETIKINFSETNPELFPVSVRLSSQNKLWLYDQNSQKLGLYDYLKNHFQPITVNLESPITQCRSDYNYFYWTNSQNQLLASNIYGKINLLGTLPEFDQFELLTSNEILLKKGNILSLYDLTTKTSQIVPLPEKSIQSFCYKEQILAIFTGDEIRNYKIILP</sequence>
<reference evidence="1 2" key="1">
    <citation type="submission" date="2013-09" db="EMBL/GenBank/DDBJ databases">
        <authorList>
            <person name="Zeng Z."/>
            <person name="Chen C."/>
        </authorList>
    </citation>
    <scope>NUCLEOTIDE SEQUENCE [LARGE SCALE GENOMIC DNA]</scope>
    <source>
        <strain evidence="1 2">GH29-5</strain>
    </source>
</reference>
<dbReference type="eggNOG" id="ENOG502Z9ZK">
    <property type="taxonomic scope" value="Bacteria"/>
</dbReference>
<dbReference type="OrthoDB" id="1143207at2"/>
<dbReference type="EMBL" id="JRLW01000016">
    <property type="protein sequence ID" value="KGO88306.1"/>
    <property type="molecule type" value="Genomic_DNA"/>
</dbReference>
<dbReference type="Proteomes" id="UP000030121">
    <property type="component" value="Unassembled WGS sequence"/>
</dbReference>
<gene>
    <name evidence="1" type="ORF">Q764_11795</name>
</gene>
<name>A0A0A2M9K0_9FLAO</name>
<dbReference type="RefSeq" id="WP_026980785.1">
    <property type="nucleotide sequence ID" value="NZ_AUCZ01000014.1"/>
</dbReference>
<accession>A0A0A2M9K0</accession>
<dbReference type="AlphaFoldDB" id="A0A0A2M9K0"/>